<protein>
    <submittedName>
        <fullName evidence="2">Uncharacterized protein</fullName>
    </submittedName>
</protein>
<organism evidence="2 3">
    <name type="scientific">Rosistilla oblonga</name>
    <dbReference type="NCBI Taxonomy" id="2527990"/>
    <lineage>
        <taxon>Bacteria</taxon>
        <taxon>Pseudomonadati</taxon>
        <taxon>Planctomycetota</taxon>
        <taxon>Planctomycetia</taxon>
        <taxon>Pirellulales</taxon>
        <taxon>Pirellulaceae</taxon>
        <taxon>Rosistilla</taxon>
    </lineage>
</organism>
<reference evidence="2 3" key="1">
    <citation type="submission" date="2019-02" db="EMBL/GenBank/DDBJ databases">
        <title>Deep-cultivation of Planctomycetes and their phenomic and genomic characterization uncovers novel biology.</title>
        <authorList>
            <person name="Wiegand S."/>
            <person name="Jogler M."/>
            <person name="Boedeker C."/>
            <person name="Pinto D."/>
            <person name="Vollmers J."/>
            <person name="Rivas-Marin E."/>
            <person name="Kohn T."/>
            <person name="Peeters S.H."/>
            <person name="Heuer A."/>
            <person name="Rast P."/>
            <person name="Oberbeckmann S."/>
            <person name="Bunk B."/>
            <person name="Jeske O."/>
            <person name="Meyerdierks A."/>
            <person name="Storesund J.E."/>
            <person name="Kallscheuer N."/>
            <person name="Luecker S."/>
            <person name="Lage O.M."/>
            <person name="Pohl T."/>
            <person name="Merkel B.J."/>
            <person name="Hornburger P."/>
            <person name="Mueller R.-W."/>
            <person name="Bruemmer F."/>
            <person name="Labrenz M."/>
            <person name="Spormann A.M."/>
            <person name="Op den Camp H."/>
            <person name="Overmann J."/>
            <person name="Amann R."/>
            <person name="Jetten M.S.M."/>
            <person name="Mascher T."/>
            <person name="Medema M.H."/>
            <person name="Devos D.P."/>
            <person name="Kaster A.-K."/>
            <person name="Ovreas L."/>
            <person name="Rohde M."/>
            <person name="Galperin M.Y."/>
            <person name="Jogler C."/>
        </authorList>
    </citation>
    <scope>NUCLEOTIDE SEQUENCE [LARGE SCALE GENOMIC DNA]</scope>
    <source>
        <strain evidence="2 3">Mal33</strain>
    </source>
</reference>
<dbReference type="AlphaFoldDB" id="A0A518IR63"/>
<gene>
    <name evidence="2" type="ORF">Mal33_15550</name>
</gene>
<evidence type="ECO:0000313" key="2">
    <source>
        <dbReference type="EMBL" id="QDV55578.1"/>
    </source>
</evidence>
<dbReference type="OrthoDB" id="282142at2"/>
<feature type="region of interest" description="Disordered" evidence="1">
    <location>
        <begin position="1"/>
        <end position="23"/>
    </location>
</feature>
<feature type="compositionally biased region" description="Basic and acidic residues" evidence="1">
    <location>
        <begin position="14"/>
        <end position="23"/>
    </location>
</feature>
<dbReference type="RefSeq" id="WP_145119079.1">
    <property type="nucleotide sequence ID" value="NZ_CP036292.1"/>
</dbReference>
<feature type="compositionally biased region" description="Polar residues" evidence="1">
    <location>
        <begin position="1"/>
        <end position="11"/>
    </location>
</feature>
<proteinExistence type="predicted"/>
<evidence type="ECO:0000313" key="3">
    <source>
        <dbReference type="Proteomes" id="UP000316770"/>
    </source>
</evidence>
<evidence type="ECO:0000256" key="1">
    <source>
        <dbReference type="SAM" id="MobiDB-lite"/>
    </source>
</evidence>
<keyword evidence="3" id="KW-1185">Reference proteome</keyword>
<dbReference type="Proteomes" id="UP000316770">
    <property type="component" value="Chromosome"/>
</dbReference>
<dbReference type="EMBL" id="CP036318">
    <property type="protein sequence ID" value="QDV55578.1"/>
    <property type="molecule type" value="Genomic_DNA"/>
</dbReference>
<name>A0A518IR63_9BACT</name>
<sequence length="132" mass="15577">MGSRPEQTPLNASHRVDDAHPDFRMSRRGMAAELDAGQRDADRMDHLLEALLPNHARELIDKLQSWSEVLDRREAELNSRVALFEHRQRTHRMREQSRSSMMEEQERALQRQHQALRDDLRRFAVGNIQVQM</sequence>
<accession>A0A518IR63</accession>